<proteinExistence type="predicted"/>
<keyword evidence="2" id="KW-0472">Membrane</keyword>
<dbReference type="Pfam" id="PF03929">
    <property type="entry name" value="PepSY_TM"/>
    <property type="match status" value="1"/>
</dbReference>
<evidence type="ECO:0000313" key="4">
    <source>
        <dbReference type="Proteomes" id="UP000655868"/>
    </source>
</evidence>
<feature type="transmembrane region" description="Helical" evidence="2">
    <location>
        <begin position="183"/>
        <end position="201"/>
    </location>
</feature>
<feature type="transmembrane region" description="Helical" evidence="2">
    <location>
        <begin position="44"/>
        <end position="67"/>
    </location>
</feature>
<keyword evidence="2" id="KW-0812">Transmembrane</keyword>
<feature type="region of interest" description="Disordered" evidence="1">
    <location>
        <begin position="280"/>
        <end position="303"/>
    </location>
</feature>
<evidence type="ECO:0000313" key="3">
    <source>
        <dbReference type="EMBL" id="MBJ8338309.1"/>
    </source>
</evidence>
<dbReference type="PANTHER" id="PTHR34219">
    <property type="entry name" value="IRON-REGULATED INNER MEMBRANE PROTEIN-RELATED"/>
    <property type="match status" value="1"/>
</dbReference>
<dbReference type="InterPro" id="IPR005625">
    <property type="entry name" value="PepSY-ass_TM"/>
</dbReference>
<dbReference type="PANTHER" id="PTHR34219:SF1">
    <property type="entry name" value="PEPSY DOMAIN-CONTAINING PROTEIN"/>
    <property type="match status" value="1"/>
</dbReference>
<feature type="compositionally biased region" description="Basic and acidic residues" evidence="1">
    <location>
        <begin position="1"/>
        <end position="11"/>
    </location>
</feature>
<evidence type="ECO:0000256" key="2">
    <source>
        <dbReference type="SAM" id="Phobius"/>
    </source>
</evidence>
<feature type="region of interest" description="Disordered" evidence="1">
    <location>
        <begin position="1"/>
        <end position="29"/>
    </location>
</feature>
<feature type="transmembrane region" description="Helical" evidence="2">
    <location>
        <begin position="236"/>
        <end position="257"/>
    </location>
</feature>
<dbReference type="RefSeq" id="WP_199703021.1">
    <property type="nucleotide sequence ID" value="NZ_JAEMNV010000002.1"/>
</dbReference>
<protein>
    <submittedName>
        <fullName evidence="3">PepSY domain-containing protein</fullName>
    </submittedName>
</protein>
<gene>
    <name evidence="3" type="ORF">JGU71_05385</name>
</gene>
<feature type="transmembrane region" description="Helical" evidence="2">
    <location>
        <begin position="398"/>
        <end position="416"/>
    </location>
</feature>
<feature type="transmembrane region" description="Helical" evidence="2">
    <location>
        <begin position="446"/>
        <end position="474"/>
    </location>
</feature>
<keyword evidence="4" id="KW-1185">Reference proteome</keyword>
<name>A0A934U165_9NOCA</name>
<sequence length="488" mass="52182">MTTPELDRDVPVEQPSAPPRTPKSTTGSRSTLPAWRGLIYRLHFYAGIVVAPFILIAALSGGLYAIAPTIENIAYRDYLHVDSTGPDVPVDQQVRAAEQLRPDLELVAVQPATESGATTRVLFADPTLGESERHAVFVDPTTANPVGESTVYGSSGALPFRAWVGQLHRHLHLGEPGRLYSEFAASWMWVIALAGLFLWVVRYRRRRVANAAEARLLTPGRGGKGHSRTVNWHGAVGVWILLPVLFLSATGLTWSTYAGANVDEMRAALNWKTPVVDSSLSTATSAPPAHGDHGGATATGTGPSETTVAQLDSVLRVARANGIDGPVEVSIPAIADTAFVVKEQRLSGVFAIDSVAVDGATGQITDELRFAEWPLAAKLSSWGIQLHMGMMFGVANQLLLLAVIVALVSVVIRGYVMWWRRRPTRGSTLAVGRVPTRGSIRKIPPLGIAAIVVVGLGVGYFVPLLGLGLLSFLFVDLTVSAYKWAASA</sequence>
<keyword evidence="2" id="KW-1133">Transmembrane helix</keyword>
<comment type="caution">
    <text evidence="3">The sequence shown here is derived from an EMBL/GenBank/DDBJ whole genome shotgun (WGS) entry which is preliminary data.</text>
</comment>
<reference evidence="3" key="1">
    <citation type="submission" date="2020-12" db="EMBL/GenBank/DDBJ databases">
        <title>Antrihabitans popcorni sp. nov. and Antrihabitans auranticaus sp. nov., isolated from a larva cave.</title>
        <authorList>
            <person name="Lee S.D."/>
            <person name="Kim I.S."/>
        </authorList>
    </citation>
    <scope>NUCLEOTIDE SEQUENCE</scope>
    <source>
        <strain evidence="3">YC3-6</strain>
    </source>
</reference>
<evidence type="ECO:0000256" key="1">
    <source>
        <dbReference type="SAM" id="MobiDB-lite"/>
    </source>
</evidence>
<dbReference type="Proteomes" id="UP000655868">
    <property type="component" value="Unassembled WGS sequence"/>
</dbReference>
<dbReference type="AlphaFoldDB" id="A0A934U165"/>
<accession>A0A934U165</accession>
<organism evidence="3 4">
    <name type="scientific">Antrihabitans stalagmiti</name>
    <dbReference type="NCBI Taxonomy" id="2799499"/>
    <lineage>
        <taxon>Bacteria</taxon>
        <taxon>Bacillati</taxon>
        <taxon>Actinomycetota</taxon>
        <taxon>Actinomycetes</taxon>
        <taxon>Mycobacteriales</taxon>
        <taxon>Nocardiaceae</taxon>
        <taxon>Antrihabitans</taxon>
    </lineage>
</organism>
<dbReference type="EMBL" id="JAEMNV010000002">
    <property type="protein sequence ID" value="MBJ8338309.1"/>
    <property type="molecule type" value="Genomic_DNA"/>
</dbReference>